<dbReference type="PANTHER" id="PTHR47225:SF1">
    <property type="entry name" value="EF-HAND CALCIUM-BINDING DOMAIN-CONTAINING PROTEIN 12"/>
    <property type="match status" value="1"/>
</dbReference>
<feature type="compositionally biased region" description="Basic residues" evidence="1">
    <location>
        <begin position="362"/>
        <end position="372"/>
    </location>
</feature>
<protein>
    <recommendedName>
        <fullName evidence="3">CCDC81 HU domain-containing protein</fullName>
    </recommendedName>
</protein>
<dbReference type="EMBL" id="KZ514863">
    <property type="protein sequence ID" value="PKU30362.1"/>
    <property type="molecule type" value="Genomic_DNA"/>
</dbReference>
<feature type="domain" description="CCDC81 HU" evidence="3">
    <location>
        <begin position="167"/>
        <end position="228"/>
    </location>
</feature>
<feature type="region of interest" description="Disordered" evidence="1">
    <location>
        <begin position="328"/>
        <end position="372"/>
    </location>
</feature>
<dbReference type="OrthoDB" id="125906at2759"/>
<organism evidence="4 5">
    <name type="scientific">Limosa lapponica baueri</name>
    <dbReference type="NCBI Taxonomy" id="1758121"/>
    <lineage>
        <taxon>Eukaryota</taxon>
        <taxon>Metazoa</taxon>
        <taxon>Chordata</taxon>
        <taxon>Craniata</taxon>
        <taxon>Vertebrata</taxon>
        <taxon>Euteleostomi</taxon>
        <taxon>Archelosauria</taxon>
        <taxon>Archosauria</taxon>
        <taxon>Dinosauria</taxon>
        <taxon>Saurischia</taxon>
        <taxon>Theropoda</taxon>
        <taxon>Coelurosauria</taxon>
        <taxon>Aves</taxon>
        <taxon>Neognathae</taxon>
        <taxon>Neoaves</taxon>
        <taxon>Charadriiformes</taxon>
        <taxon>Scolopacidae</taxon>
        <taxon>Limosa</taxon>
    </lineage>
</organism>
<proteinExistence type="predicted"/>
<evidence type="ECO:0000256" key="2">
    <source>
        <dbReference type="SAM" id="Phobius"/>
    </source>
</evidence>
<name>A0A2I0T9C1_LIMLA</name>
<dbReference type="Proteomes" id="UP000233556">
    <property type="component" value="Unassembled WGS sequence"/>
</dbReference>
<feature type="compositionally biased region" description="Polar residues" evidence="1">
    <location>
        <begin position="344"/>
        <end position="353"/>
    </location>
</feature>
<dbReference type="InterPro" id="IPR040673">
    <property type="entry name" value="CCDC81_HU_dom_2"/>
</dbReference>
<keyword evidence="2" id="KW-0812">Transmembrane</keyword>
<dbReference type="AlphaFoldDB" id="A0A2I0T9C1"/>
<reference evidence="5" key="2">
    <citation type="submission" date="2017-12" db="EMBL/GenBank/DDBJ databases">
        <title>Genome sequence of the Bar-tailed Godwit (Limosa lapponica baueri).</title>
        <authorList>
            <person name="Lima N.C.B."/>
            <person name="Parody-Merino A.M."/>
            <person name="Battley P.F."/>
            <person name="Fidler A.E."/>
            <person name="Prosdocimi F."/>
        </authorList>
    </citation>
    <scope>NUCLEOTIDE SEQUENCE [LARGE SCALE GENOMIC DNA]</scope>
</reference>
<reference evidence="5" key="1">
    <citation type="submission" date="2017-11" db="EMBL/GenBank/DDBJ databases">
        <authorList>
            <person name="Lima N.C."/>
            <person name="Parody-Merino A.M."/>
            <person name="Battley P.F."/>
            <person name="Fidler A.E."/>
            <person name="Prosdocimi F."/>
        </authorList>
    </citation>
    <scope>NUCLEOTIDE SEQUENCE [LARGE SCALE GENOMIC DNA]</scope>
</reference>
<accession>A0A2I0T9C1</accession>
<sequence length="372" mass="41500">MRGERKRADRGVQITSTYTLKGSREFLEICQQKSGEGTLSWILQAWDSGAASIHLSVSETDFLSPGAIDDQVEQGYAHLQNVRGPDSLQMLVLLFFFQPQAVSVTGLGTFYIKKCHFFEDGKMVMFQKPVFSLSRTVAQISELQHASVPVPGEIKKVSVSYKKTHLEVPYSEKVAQHCVQETLDFLYFILKKKEDTDFVLKDVGTLAIRGTEVTMAFCEDLLLSLNESRDTVEKLLTNKDSSIECKEKCPMPSSGDRPVDEHCLPSTIEADFGELVDRYRSRTVAVYMQSSKLCKEREVCITKPTLQKGLLHPGDKIIKEGGDIRKIRQPGGYYSTGRADAPSPGSTYRSGSQAVDAEKSPHSLRGRTKVLE</sequence>
<feature type="transmembrane region" description="Helical" evidence="2">
    <location>
        <begin position="91"/>
        <end position="112"/>
    </location>
</feature>
<evidence type="ECO:0000313" key="4">
    <source>
        <dbReference type="EMBL" id="PKU30362.1"/>
    </source>
</evidence>
<evidence type="ECO:0000256" key="1">
    <source>
        <dbReference type="SAM" id="MobiDB-lite"/>
    </source>
</evidence>
<evidence type="ECO:0000259" key="3">
    <source>
        <dbReference type="Pfam" id="PF18289"/>
    </source>
</evidence>
<evidence type="ECO:0000313" key="5">
    <source>
        <dbReference type="Proteomes" id="UP000233556"/>
    </source>
</evidence>
<dbReference type="Pfam" id="PF18289">
    <property type="entry name" value="HU-CCDC81_euk_2"/>
    <property type="match status" value="1"/>
</dbReference>
<gene>
    <name evidence="4" type="ORF">llap_19335</name>
</gene>
<dbReference type="PANTHER" id="PTHR47225">
    <property type="entry name" value="EF-HAND CALCIUM-BINDING DOMAIN-CONTAINING PROTEIN 12"/>
    <property type="match status" value="1"/>
</dbReference>
<keyword evidence="2" id="KW-1133">Transmembrane helix</keyword>
<keyword evidence="2" id="KW-0472">Membrane</keyword>
<keyword evidence="5" id="KW-1185">Reference proteome</keyword>
<dbReference type="InterPro" id="IPR042847">
    <property type="entry name" value="EFC12"/>
</dbReference>